<organism evidence="1 2">
    <name type="scientific">Erpetoichthys calabaricus</name>
    <name type="common">Rope fish</name>
    <name type="synonym">Calamoichthys calabaricus</name>
    <dbReference type="NCBI Taxonomy" id="27687"/>
    <lineage>
        <taxon>Eukaryota</taxon>
        <taxon>Metazoa</taxon>
        <taxon>Chordata</taxon>
        <taxon>Craniata</taxon>
        <taxon>Vertebrata</taxon>
        <taxon>Euteleostomi</taxon>
        <taxon>Actinopterygii</taxon>
        <taxon>Polypteriformes</taxon>
        <taxon>Polypteridae</taxon>
        <taxon>Erpetoichthys</taxon>
    </lineage>
</organism>
<dbReference type="Proteomes" id="UP000694620">
    <property type="component" value="Chromosome 6"/>
</dbReference>
<reference evidence="1" key="3">
    <citation type="submission" date="2025-09" db="UniProtKB">
        <authorList>
            <consortium name="Ensembl"/>
        </authorList>
    </citation>
    <scope>IDENTIFICATION</scope>
</reference>
<dbReference type="Ensembl" id="ENSECRT00000010118.1">
    <property type="protein sequence ID" value="ENSECRP00000009953.1"/>
    <property type="gene ID" value="ENSECRG00000006656.1"/>
</dbReference>
<name>A0A8C4X6X0_ERPCA</name>
<protein>
    <submittedName>
        <fullName evidence="1">Uncharacterized protein</fullName>
    </submittedName>
</protein>
<reference evidence="1" key="1">
    <citation type="submission" date="2021-06" db="EMBL/GenBank/DDBJ databases">
        <authorList>
            <consortium name="Wellcome Sanger Institute Data Sharing"/>
        </authorList>
    </citation>
    <scope>NUCLEOTIDE SEQUENCE [LARGE SCALE GENOMIC DNA]</scope>
</reference>
<reference evidence="1" key="2">
    <citation type="submission" date="2025-08" db="UniProtKB">
        <authorList>
            <consortium name="Ensembl"/>
        </authorList>
    </citation>
    <scope>IDENTIFICATION</scope>
</reference>
<proteinExistence type="predicted"/>
<evidence type="ECO:0000313" key="1">
    <source>
        <dbReference type="Ensembl" id="ENSECRP00000009953.1"/>
    </source>
</evidence>
<sequence>LSSFHILDSKNGVHNFYADHKLSEKDMWLLVQCPGKCSLKIFIKYSSDTAVRLCLSTQDISKI</sequence>
<accession>A0A8C4X6X0</accession>
<keyword evidence="2" id="KW-1185">Reference proteome</keyword>
<dbReference type="AlphaFoldDB" id="A0A8C4X6X0"/>
<evidence type="ECO:0000313" key="2">
    <source>
        <dbReference type="Proteomes" id="UP000694620"/>
    </source>
</evidence>